<dbReference type="InterPro" id="IPR011008">
    <property type="entry name" value="Dimeric_a/b-barrel"/>
</dbReference>
<protein>
    <submittedName>
        <fullName evidence="2">Antibiotic biosynthesis monooxygenase</fullName>
    </submittedName>
</protein>
<comment type="caution">
    <text evidence="2">The sequence shown here is derived from an EMBL/GenBank/DDBJ whole genome shotgun (WGS) entry which is preliminary data.</text>
</comment>
<dbReference type="Proteomes" id="UP001081071">
    <property type="component" value="Unassembled WGS sequence"/>
</dbReference>
<proteinExistence type="predicted"/>
<feature type="domain" description="ABM" evidence="1">
    <location>
        <begin position="1"/>
        <end position="70"/>
    </location>
</feature>
<gene>
    <name evidence="2" type="ORF">O4220_12890</name>
</gene>
<keyword evidence="2" id="KW-0503">Monooxygenase</keyword>
<keyword evidence="3" id="KW-1185">Reference proteome</keyword>
<reference evidence="2" key="1">
    <citation type="submission" date="2022-12" db="EMBL/GenBank/DDBJ databases">
        <authorList>
            <person name="Krivoruchko A.V."/>
            <person name="Elkin A."/>
        </authorList>
    </citation>
    <scope>NUCLEOTIDE SEQUENCE</scope>
    <source>
        <strain evidence="2">IEGM 1391</strain>
    </source>
</reference>
<dbReference type="Pfam" id="PF03992">
    <property type="entry name" value="ABM"/>
    <property type="match status" value="1"/>
</dbReference>
<sequence length="94" mass="10276">MIAEHVEIEVLPGREADLESSFSTVRTLLLSAPGCTEARLHASVDRPGTYLMVAHWNRLEDHTVAFANSDAGARVRDVLQPLCAGPPRVVHYAL</sequence>
<accession>A0ABT4MEJ8</accession>
<evidence type="ECO:0000313" key="2">
    <source>
        <dbReference type="EMBL" id="MCZ4519413.1"/>
    </source>
</evidence>
<keyword evidence="2" id="KW-0560">Oxidoreductase</keyword>
<evidence type="ECO:0000313" key="3">
    <source>
        <dbReference type="Proteomes" id="UP001081071"/>
    </source>
</evidence>
<dbReference type="Gene3D" id="3.30.70.100">
    <property type="match status" value="1"/>
</dbReference>
<dbReference type="EMBL" id="JAPWIJ010000005">
    <property type="protein sequence ID" value="MCZ4519413.1"/>
    <property type="molecule type" value="Genomic_DNA"/>
</dbReference>
<dbReference type="GO" id="GO:0004497">
    <property type="term" value="F:monooxygenase activity"/>
    <property type="evidence" value="ECO:0007669"/>
    <property type="project" value="UniProtKB-KW"/>
</dbReference>
<dbReference type="InterPro" id="IPR007138">
    <property type="entry name" value="ABM_dom"/>
</dbReference>
<organism evidence="2 3">
    <name type="scientific">Rhodococcus ruber</name>
    <dbReference type="NCBI Taxonomy" id="1830"/>
    <lineage>
        <taxon>Bacteria</taxon>
        <taxon>Bacillati</taxon>
        <taxon>Actinomycetota</taxon>
        <taxon>Actinomycetes</taxon>
        <taxon>Mycobacteriales</taxon>
        <taxon>Nocardiaceae</taxon>
        <taxon>Rhodococcus</taxon>
    </lineage>
</organism>
<evidence type="ECO:0000259" key="1">
    <source>
        <dbReference type="Pfam" id="PF03992"/>
    </source>
</evidence>
<dbReference type="RefSeq" id="WP_269604783.1">
    <property type="nucleotide sequence ID" value="NZ_JAPWIJ010000005.1"/>
</dbReference>
<dbReference type="SUPFAM" id="SSF54909">
    <property type="entry name" value="Dimeric alpha+beta barrel"/>
    <property type="match status" value="1"/>
</dbReference>
<name>A0ABT4MEJ8_9NOCA</name>